<evidence type="ECO:0000256" key="4">
    <source>
        <dbReference type="ARBA" id="ARBA00051722"/>
    </source>
</evidence>
<comment type="catalytic activity">
    <reaction evidence="4">
        <text>O-phospho-L-tyrosyl-[protein] + H2O = L-tyrosyl-[protein] + phosphate</text>
        <dbReference type="Rhea" id="RHEA:10684"/>
        <dbReference type="Rhea" id="RHEA-COMP:10136"/>
        <dbReference type="Rhea" id="RHEA-COMP:20101"/>
        <dbReference type="ChEBI" id="CHEBI:15377"/>
        <dbReference type="ChEBI" id="CHEBI:43474"/>
        <dbReference type="ChEBI" id="CHEBI:46858"/>
        <dbReference type="ChEBI" id="CHEBI:61978"/>
        <dbReference type="EC" id="3.1.3.48"/>
    </reaction>
</comment>
<gene>
    <name evidence="6" type="ORF">SAMN02983003_0049</name>
</gene>
<dbReference type="PANTHER" id="PTHR39181">
    <property type="entry name" value="TYROSINE-PROTEIN PHOSPHATASE YWQE"/>
    <property type="match status" value="1"/>
</dbReference>
<dbReference type="Pfam" id="PF19567">
    <property type="entry name" value="CpsB_CapC"/>
    <property type="match status" value="1"/>
</dbReference>
<proteinExistence type="inferred from homology"/>
<dbReference type="SUPFAM" id="SSF89550">
    <property type="entry name" value="PHP domain-like"/>
    <property type="match status" value="1"/>
</dbReference>
<dbReference type="RefSeq" id="WP_177282323.1">
    <property type="nucleotide sequence ID" value="NZ_FPKU01000001.1"/>
</dbReference>
<evidence type="ECO:0000256" key="5">
    <source>
        <dbReference type="SAM" id="MobiDB-lite"/>
    </source>
</evidence>
<comment type="similarity">
    <text evidence="1">Belongs to the metallo-dependent hydrolases superfamily. CpsB/CapC family.</text>
</comment>
<protein>
    <recommendedName>
        <fullName evidence="2">protein-tyrosine-phosphatase</fullName>
        <ecNumber evidence="2">3.1.3.48</ecNumber>
    </recommendedName>
</protein>
<dbReference type="GO" id="GO:0030145">
    <property type="term" value="F:manganese ion binding"/>
    <property type="evidence" value="ECO:0007669"/>
    <property type="project" value="InterPro"/>
</dbReference>
<evidence type="ECO:0000256" key="1">
    <source>
        <dbReference type="ARBA" id="ARBA00005750"/>
    </source>
</evidence>
<dbReference type="PANTHER" id="PTHR39181:SF1">
    <property type="entry name" value="TYROSINE-PROTEIN PHOSPHATASE YWQE"/>
    <property type="match status" value="1"/>
</dbReference>
<dbReference type="GO" id="GO:0004725">
    <property type="term" value="F:protein tyrosine phosphatase activity"/>
    <property type="evidence" value="ECO:0007669"/>
    <property type="project" value="UniProtKB-EC"/>
</dbReference>
<dbReference type="AlphaFoldDB" id="A0A1K2HS97"/>
<evidence type="ECO:0000256" key="2">
    <source>
        <dbReference type="ARBA" id="ARBA00013064"/>
    </source>
</evidence>
<dbReference type="Proteomes" id="UP000183447">
    <property type="component" value="Unassembled WGS sequence"/>
</dbReference>
<organism evidence="6 7">
    <name type="scientific">Devosia enhydra</name>
    <dbReference type="NCBI Taxonomy" id="665118"/>
    <lineage>
        <taxon>Bacteria</taxon>
        <taxon>Pseudomonadati</taxon>
        <taxon>Pseudomonadota</taxon>
        <taxon>Alphaproteobacteria</taxon>
        <taxon>Hyphomicrobiales</taxon>
        <taxon>Devosiaceae</taxon>
        <taxon>Devosia</taxon>
    </lineage>
</organism>
<keyword evidence="3" id="KW-0378">Hydrolase</keyword>
<dbReference type="InterPro" id="IPR016195">
    <property type="entry name" value="Pol/histidinol_Pase-like"/>
</dbReference>
<accession>A0A1K2HS97</accession>
<evidence type="ECO:0000313" key="6">
    <source>
        <dbReference type="EMBL" id="SFZ80651.1"/>
    </source>
</evidence>
<dbReference type="Gene3D" id="3.20.20.140">
    <property type="entry name" value="Metal-dependent hydrolases"/>
    <property type="match status" value="1"/>
</dbReference>
<dbReference type="InterPro" id="IPR016667">
    <property type="entry name" value="Caps_polysacc_synth_CpsB/CapC"/>
</dbReference>
<dbReference type="PIRSF" id="PIRSF016557">
    <property type="entry name" value="Caps_synth_CpsB"/>
    <property type="match status" value="1"/>
</dbReference>
<evidence type="ECO:0000256" key="3">
    <source>
        <dbReference type="ARBA" id="ARBA00022801"/>
    </source>
</evidence>
<evidence type="ECO:0000313" key="7">
    <source>
        <dbReference type="Proteomes" id="UP000183447"/>
    </source>
</evidence>
<feature type="region of interest" description="Disordered" evidence="5">
    <location>
        <begin position="242"/>
        <end position="274"/>
    </location>
</feature>
<name>A0A1K2HS97_9HYPH</name>
<dbReference type="EC" id="3.1.3.48" evidence="2"/>
<sequence length="274" mass="29518">MQQENGFIDIHCHLLFGLDDGSGSIETSLAMARMALADGTELVLCTPHITPGIYDNTASRIDAALSAFRQDLDAASIGLAVAMGADVHMAPDLLPKLRAGEIPTLAGSRYFLFEPPHHVLPPRMEQLLASLLEAGYVPILTHPERLSWVEQHYDLIRRLSAMGIPMQLTAGSITGRFGPRIRQLSERMLDDGLVDIIASDGHNLTSRPPSLSAAHALVAARLGQAEADAMMRLRPSAIVANADLPARPGPSSDAPQKQGRQAGWAGWFRRGEKG</sequence>
<reference evidence="6 7" key="1">
    <citation type="submission" date="2016-11" db="EMBL/GenBank/DDBJ databases">
        <authorList>
            <person name="Jaros S."/>
            <person name="Januszkiewicz K."/>
            <person name="Wedrychowicz H."/>
        </authorList>
    </citation>
    <scope>NUCLEOTIDE SEQUENCE [LARGE SCALE GENOMIC DNA]</scope>
    <source>
        <strain evidence="6 7">ATCC 23634</strain>
    </source>
</reference>
<dbReference type="EMBL" id="FPKU01000001">
    <property type="protein sequence ID" value="SFZ80651.1"/>
    <property type="molecule type" value="Genomic_DNA"/>
</dbReference>
<dbReference type="STRING" id="665118.SAMN02983003_0049"/>
<keyword evidence="7" id="KW-1185">Reference proteome</keyword>